<dbReference type="Pfam" id="PF07969">
    <property type="entry name" value="Amidohydro_3"/>
    <property type="match status" value="1"/>
</dbReference>
<dbReference type="Proteomes" id="UP000753196">
    <property type="component" value="Unassembled WGS sequence"/>
</dbReference>
<sequence length="505" mass="55522">MSTLFFNGNFYVGRGRRAAAVLVGKDGFITEVFGKIPDPALRLRPDVRQKDLGGVFVFPAFEDAHNHPAGRARAFYELDFRASEVPWGDVKKAIRERSRIVPAGQWIVCHGWSEKRWGKIAADELDEISPAHAVLLIHVSYHGGVVNKRGLSSLAEQGIVVRDPAAQETGRVTEEDFENVMAATAGDSGEYQKAIPMAAGALLKKGIVAAHDMNVTTFDQLDAYRELARSGALSIASALYIHSRLLRDEKRILSFVRDMQGDIEIFGLKLFLDGVIGTSTAAVSRAYRDGTGWGALRMHFSECKTLVRKAASVGLRHIAMHCIGDRAADFAVDVFEKLRKEYWRDITTWRLEHFEMPSERAIRALARSGGVASMQPNFNWDVAAYETRLGRDAQRLNPFRKLKDAGVTIAFGSDGMPSGPVAGIRWATLDAPFGHQRLTIDEAVEAYTIVPASLAGMDHVRGRIAKGYEANFAVFAQDPFHNSSGADDGVPRALWRRGVQVAGDA</sequence>
<dbReference type="AlphaFoldDB" id="A0A932R025"/>
<dbReference type="Gene3D" id="3.10.310.70">
    <property type="match status" value="1"/>
</dbReference>
<dbReference type="Gene3D" id="2.30.40.10">
    <property type="entry name" value="Urease, subunit C, domain 1"/>
    <property type="match status" value="1"/>
</dbReference>
<dbReference type="InterPro" id="IPR011059">
    <property type="entry name" value="Metal-dep_hydrolase_composite"/>
</dbReference>
<dbReference type="InterPro" id="IPR032466">
    <property type="entry name" value="Metal_Hydrolase"/>
</dbReference>
<evidence type="ECO:0000259" key="1">
    <source>
        <dbReference type="Pfam" id="PF07969"/>
    </source>
</evidence>
<organism evidence="2 3">
    <name type="scientific">Candidatus Sungiibacteriota bacterium</name>
    <dbReference type="NCBI Taxonomy" id="2750080"/>
    <lineage>
        <taxon>Bacteria</taxon>
        <taxon>Candidatus Sungiibacteriota</taxon>
    </lineage>
</organism>
<comment type="caution">
    <text evidence="2">The sequence shown here is derived from an EMBL/GenBank/DDBJ whole genome shotgun (WGS) entry which is preliminary data.</text>
</comment>
<accession>A0A932R025</accession>
<dbReference type="Gene3D" id="3.20.20.140">
    <property type="entry name" value="Metal-dependent hydrolases"/>
    <property type="match status" value="1"/>
</dbReference>
<evidence type="ECO:0000313" key="3">
    <source>
        <dbReference type="Proteomes" id="UP000753196"/>
    </source>
</evidence>
<dbReference type="GO" id="GO:0016810">
    <property type="term" value="F:hydrolase activity, acting on carbon-nitrogen (but not peptide) bonds"/>
    <property type="evidence" value="ECO:0007669"/>
    <property type="project" value="InterPro"/>
</dbReference>
<evidence type="ECO:0000313" key="2">
    <source>
        <dbReference type="EMBL" id="MBI3630993.1"/>
    </source>
</evidence>
<name>A0A932R025_9BACT</name>
<feature type="domain" description="Amidohydrolase 3" evidence="1">
    <location>
        <begin position="51"/>
        <end position="501"/>
    </location>
</feature>
<dbReference type="PANTHER" id="PTHR22642">
    <property type="entry name" value="IMIDAZOLONEPROPIONASE"/>
    <property type="match status" value="1"/>
</dbReference>
<dbReference type="SUPFAM" id="SSF51338">
    <property type="entry name" value="Composite domain of metallo-dependent hydrolases"/>
    <property type="match status" value="1"/>
</dbReference>
<dbReference type="PANTHER" id="PTHR22642:SF2">
    <property type="entry name" value="PROTEIN LONG AFTER FAR-RED 3"/>
    <property type="match status" value="1"/>
</dbReference>
<reference evidence="2" key="1">
    <citation type="submission" date="2020-07" db="EMBL/GenBank/DDBJ databases">
        <title>Huge and variable diversity of episymbiotic CPR bacteria and DPANN archaea in groundwater ecosystems.</title>
        <authorList>
            <person name="He C.Y."/>
            <person name="Keren R."/>
            <person name="Whittaker M."/>
            <person name="Farag I.F."/>
            <person name="Doudna J."/>
            <person name="Cate J.H.D."/>
            <person name="Banfield J.F."/>
        </authorList>
    </citation>
    <scope>NUCLEOTIDE SEQUENCE</scope>
    <source>
        <strain evidence="2">NC_groundwater_973_Pr1_S-0.2um_54_13</strain>
    </source>
</reference>
<protein>
    <submittedName>
        <fullName evidence="2">Amidohydrolase family protein</fullName>
    </submittedName>
</protein>
<dbReference type="InterPro" id="IPR013108">
    <property type="entry name" value="Amidohydro_3"/>
</dbReference>
<gene>
    <name evidence="2" type="ORF">HY221_01515</name>
</gene>
<dbReference type="SUPFAM" id="SSF51556">
    <property type="entry name" value="Metallo-dependent hydrolases"/>
    <property type="match status" value="1"/>
</dbReference>
<proteinExistence type="predicted"/>
<dbReference type="EMBL" id="JACQCR010000033">
    <property type="protein sequence ID" value="MBI3630993.1"/>
    <property type="molecule type" value="Genomic_DNA"/>
</dbReference>